<dbReference type="RefSeq" id="WP_006599352.1">
    <property type="nucleotide sequence ID" value="NZ_GL622359.1"/>
</dbReference>
<organism evidence="1 2">
    <name type="scientific">Pseudoramibacter alactolyticus ATCC 23263</name>
    <dbReference type="NCBI Taxonomy" id="887929"/>
    <lineage>
        <taxon>Bacteria</taxon>
        <taxon>Bacillati</taxon>
        <taxon>Bacillota</taxon>
        <taxon>Clostridia</taxon>
        <taxon>Eubacteriales</taxon>
        <taxon>Eubacteriaceae</taxon>
        <taxon>Pseudoramibacter</taxon>
    </lineage>
</organism>
<dbReference type="PROSITE" id="PS51257">
    <property type="entry name" value="PROKAR_LIPOPROTEIN"/>
    <property type="match status" value="1"/>
</dbReference>
<name>E6MIU5_9FIRM</name>
<evidence type="ECO:0000313" key="2">
    <source>
        <dbReference type="Proteomes" id="UP000004754"/>
    </source>
</evidence>
<keyword evidence="2" id="KW-1185">Reference proteome</keyword>
<comment type="caution">
    <text evidence="1">The sequence shown here is derived from an EMBL/GenBank/DDBJ whole genome shotgun (WGS) entry which is preliminary data.</text>
</comment>
<dbReference type="EMBL" id="AEQN01000024">
    <property type="protein sequence ID" value="EFV00970.1"/>
    <property type="molecule type" value="Genomic_DNA"/>
</dbReference>
<gene>
    <name evidence="1" type="ORF">HMP0721_1930</name>
</gene>
<sequence length="62" mass="6751">MVDFYRLSELVHRKDRNGTGSFALFIACTGKDGGKSPKKAHTQDWVCAVMMGLCLFGGEVAV</sequence>
<proteinExistence type="predicted"/>
<dbReference type="Proteomes" id="UP000004754">
    <property type="component" value="Unassembled WGS sequence"/>
</dbReference>
<protein>
    <submittedName>
        <fullName evidence="1">Uncharacterized protein</fullName>
    </submittedName>
</protein>
<dbReference type="HOGENOM" id="CLU_2900736_0_0_9"/>
<evidence type="ECO:0000313" key="1">
    <source>
        <dbReference type="EMBL" id="EFV00970.1"/>
    </source>
</evidence>
<dbReference type="AlphaFoldDB" id="E6MIU5"/>
<reference evidence="1 2" key="1">
    <citation type="submission" date="2010-12" db="EMBL/GenBank/DDBJ databases">
        <authorList>
            <person name="Muzny D."/>
            <person name="Qin X."/>
            <person name="Deng J."/>
            <person name="Jiang H."/>
            <person name="Liu Y."/>
            <person name="Qu J."/>
            <person name="Song X.-Z."/>
            <person name="Zhang L."/>
            <person name="Thornton R."/>
            <person name="Coyle M."/>
            <person name="Francisco L."/>
            <person name="Jackson L."/>
            <person name="Javaid M."/>
            <person name="Korchina V."/>
            <person name="Kovar C."/>
            <person name="Mata R."/>
            <person name="Mathew T."/>
            <person name="Ngo R."/>
            <person name="Nguyen L."/>
            <person name="Nguyen N."/>
            <person name="Okwuonu G."/>
            <person name="Ongeri F."/>
            <person name="Pham C."/>
            <person name="Simmons D."/>
            <person name="Wilczek-Boney K."/>
            <person name="Hale W."/>
            <person name="Jakkamsetti A."/>
            <person name="Pham P."/>
            <person name="Ruth R."/>
            <person name="San Lucas F."/>
            <person name="Warren J."/>
            <person name="Zhang J."/>
            <person name="Zhao Z."/>
            <person name="Zhou C."/>
            <person name="Zhu D."/>
            <person name="Lee S."/>
            <person name="Bess C."/>
            <person name="Blankenburg K."/>
            <person name="Forbes L."/>
            <person name="Fu Q."/>
            <person name="Gubbala S."/>
            <person name="Hirani K."/>
            <person name="Jayaseelan J.C."/>
            <person name="Lara F."/>
            <person name="Munidasa M."/>
            <person name="Palculict T."/>
            <person name="Patil S."/>
            <person name="Pu L.-L."/>
            <person name="Saada N."/>
            <person name="Tang L."/>
            <person name="Weissenberger G."/>
            <person name="Zhu Y."/>
            <person name="Hemphill L."/>
            <person name="Shang Y."/>
            <person name="Youmans B."/>
            <person name="Ayvaz T."/>
            <person name="Ross M."/>
            <person name="Santibanez J."/>
            <person name="Aqrawi P."/>
            <person name="Gross S."/>
            <person name="Joshi V."/>
            <person name="Fowler G."/>
            <person name="Nazareth L."/>
            <person name="Reid J."/>
            <person name="Worley K."/>
            <person name="Petrosino J."/>
            <person name="Highlander S."/>
            <person name="Gibbs R."/>
        </authorList>
    </citation>
    <scope>NUCLEOTIDE SEQUENCE [LARGE SCALE GENOMIC DNA]</scope>
    <source>
        <strain evidence="1 2">ATCC 23263</strain>
    </source>
</reference>
<accession>E6MIU5</accession>
<dbReference type="STRING" id="887929.HMP0721_1930"/>